<dbReference type="InterPro" id="IPR052913">
    <property type="entry name" value="Glycopeptide_resist_protein"/>
</dbReference>
<feature type="domain" description="YoaR-like putative peptidoglycan binding" evidence="2">
    <location>
        <begin position="88"/>
        <end position="193"/>
    </location>
</feature>
<dbReference type="EMBL" id="LCAB01000009">
    <property type="protein sequence ID" value="KKR82743.1"/>
    <property type="molecule type" value="Genomic_DNA"/>
</dbReference>
<accession>A0A0G0U0X7</accession>
<reference evidence="3 4" key="1">
    <citation type="journal article" date="2015" name="Nature">
        <title>rRNA introns, odd ribosomes, and small enigmatic genomes across a large radiation of phyla.</title>
        <authorList>
            <person name="Brown C.T."/>
            <person name="Hug L.A."/>
            <person name="Thomas B.C."/>
            <person name="Sharon I."/>
            <person name="Castelle C.J."/>
            <person name="Singh A."/>
            <person name="Wilkins M.J."/>
            <person name="Williams K.H."/>
            <person name="Banfield J.F."/>
        </authorList>
    </citation>
    <scope>NUCLEOTIDE SEQUENCE [LARGE SCALE GENOMIC DNA]</scope>
</reference>
<keyword evidence="1" id="KW-0472">Membrane</keyword>
<keyword evidence="1" id="KW-0812">Transmembrane</keyword>
<dbReference type="Proteomes" id="UP000034601">
    <property type="component" value="Unassembled WGS sequence"/>
</dbReference>
<dbReference type="InterPro" id="IPR022029">
    <property type="entry name" value="YoaR-like_PG-bd"/>
</dbReference>
<evidence type="ECO:0000313" key="4">
    <source>
        <dbReference type="Proteomes" id="UP000034601"/>
    </source>
</evidence>
<dbReference type="PANTHER" id="PTHR35788">
    <property type="entry name" value="EXPORTED PROTEIN-RELATED"/>
    <property type="match status" value="1"/>
</dbReference>
<evidence type="ECO:0000256" key="1">
    <source>
        <dbReference type="SAM" id="Phobius"/>
    </source>
</evidence>
<dbReference type="InterPro" id="IPR007391">
    <property type="entry name" value="Vancomycin_resist_VanW"/>
</dbReference>
<dbReference type="PANTHER" id="PTHR35788:SF1">
    <property type="entry name" value="EXPORTED PROTEIN"/>
    <property type="match status" value="1"/>
</dbReference>
<comment type="caution">
    <text evidence="3">The sequence shown here is derived from an EMBL/GenBank/DDBJ whole genome shotgun (WGS) entry which is preliminary data.</text>
</comment>
<dbReference type="Pfam" id="PF04294">
    <property type="entry name" value="VanW"/>
    <property type="match status" value="1"/>
</dbReference>
<evidence type="ECO:0000259" key="2">
    <source>
        <dbReference type="Pfam" id="PF12229"/>
    </source>
</evidence>
<name>A0A0G0U0X7_9BACT</name>
<dbReference type="PATRIC" id="fig|1618424.3.peg.739"/>
<sequence length="619" mass="68068">MAKNKKNRYHLPLPFRAGIIALALGTVVLFFYLSFLAYYYQRIYPGIKVAYLPLGGHTLASAHQLLSEEFQKRAKTPLILTYQGQTFTLNLADSSPSIDLGQKILRAYQMGRSGNYLVDLKEQGWAVFSGTTLFPQVTVKNPSALNAQLGKIDQVIKKKPQDARIILGETITLNPSVEGQKLDQELFKKQLTDYLSLKAPPPMTLPLQKIPAGFTTPTAEKYQQVLEAVKTRPLNLTYQSKQWTIDHKVLFKLLTLEDPPPVSVLTLPQTSSQLTGTDFSGTNLTSEEIGITIDQTKLAGFLKEVSQKIDQQAQDAKFSAEKLPNGQIKVVEFQSAREGRKVDIEQTARLISQALFIGSSQGITLPVTVTQPKITNADVNNLGINQLIGQGVSSFTGSITNRIYNIGLAASRLNGILIPPGETFSFLETVGDISAVTGYKQAYIIKSGRTVLDDGGGVCQVSTTVFRVALNTGLPILERTAHAYRVSYYEQGGFKPGLDATVFYPGVDLKFKNDTPAHILIQAYILGNNLYVDLYGTSDGRVATVTTPKILSQTPPLPEIRQDDPTLPKGEIKQVDWPAWGAKVTFSRTVTRGGETLISEAFDSNYRPWQAVYLVGTKE</sequence>
<protein>
    <recommendedName>
        <fullName evidence="2">YoaR-like putative peptidoglycan binding domain-containing protein</fullName>
    </recommendedName>
</protein>
<proteinExistence type="predicted"/>
<feature type="domain" description="YoaR-like putative peptidoglycan binding" evidence="2">
    <location>
        <begin position="289"/>
        <end position="360"/>
    </location>
</feature>
<evidence type="ECO:0000313" key="3">
    <source>
        <dbReference type="EMBL" id="KKR82743.1"/>
    </source>
</evidence>
<organism evidence="3 4">
    <name type="scientific">Candidatus Daviesbacteria bacterium GW2011_GWA2_40_9</name>
    <dbReference type="NCBI Taxonomy" id="1618424"/>
    <lineage>
        <taxon>Bacteria</taxon>
        <taxon>Candidatus Daviesiibacteriota</taxon>
    </lineage>
</organism>
<keyword evidence="1" id="KW-1133">Transmembrane helix</keyword>
<gene>
    <name evidence="3" type="ORF">UU29_C0009G0014</name>
</gene>
<dbReference type="AlphaFoldDB" id="A0A0G0U0X7"/>
<feature type="transmembrane region" description="Helical" evidence="1">
    <location>
        <begin position="20"/>
        <end position="40"/>
    </location>
</feature>
<dbReference type="Pfam" id="PF12229">
    <property type="entry name" value="PG_binding_4"/>
    <property type="match status" value="2"/>
</dbReference>